<name>A0A1R3T155_9BACT</name>
<sequence length="381" mass="43294">MGKDKKDSSSYDEKLVTVAIHTYDKAHILKSILESEGIPAVIHGIKLIDPVIPGNVRVRINESDLPRALQIIEDVDFSSGMESENQKKTKKEILIPVDFSDYSLVACEFGFRLARDMDCKVKLLHAFFTPFYPASVPFGDTFTLQTTDKDLFQDVRNRTEREMQNLVEKIENRIASGAIPQISYSTALVEGLPEEEIITYSKKIRPTAIVMGTRGKNAKELDLIGSVTAEVMEGCRTPVFAIPEGAKIRSISEMKTIVFLTNFQEREFKAFDIMMKFLKPYPVKVYLAHIAKKEDVWNEIKLSGVQKRFSDLYPHLQIEYKLIDQNEGLEVTLDKFAETNNVDMISLSSSRRNIFARIFNPGIARRMIFHSDTPLLVIKGM</sequence>
<feature type="domain" description="DUF2007" evidence="3">
    <location>
        <begin position="25"/>
        <end position="75"/>
    </location>
</feature>
<proteinExistence type="inferred from homology"/>
<reference evidence="4 5" key="1">
    <citation type="submission" date="2016-08" db="EMBL/GenBank/DDBJ databases">
        <authorList>
            <person name="Seilhamer J.J."/>
        </authorList>
    </citation>
    <scope>NUCLEOTIDE SEQUENCE [LARGE SCALE GENOMIC DNA]</scope>
    <source>
        <strain evidence="4">M3/6</strain>
    </source>
</reference>
<dbReference type="Pfam" id="PF00582">
    <property type="entry name" value="Usp"/>
    <property type="match status" value="1"/>
</dbReference>
<dbReference type="AlphaFoldDB" id="A0A1R3T155"/>
<evidence type="ECO:0000313" key="4">
    <source>
        <dbReference type="EMBL" id="SCD22133.1"/>
    </source>
</evidence>
<dbReference type="Gene3D" id="3.40.50.12370">
    <property type="match status" value="1"/>
</dbReference>
<evidence type="ECO:0000313" key="5">
    <source>
        <dbReference type="Proteomes" id="UP000187464"/>
    </source>
</evidence>
<dbReference type="PRINTS" id="PR01438">
    <property type="entry name" value="UNVRSLSTRESS"/>
</dbReference>
<dbReference type="Pfam" id="PF09413">
    <property type="entry name" value="DUF2007"/>
    <property type="match status" value="1"/>
</dbReference>
<dbReference type="EMBL" id="LT605205">
    <property type="protein sequence ID" value="SCD22133.1"/>
    <property type="molecule type" value="Genomic_DNA"/>
</dbReference>
<feature type="domain" description="UspA" evidence="2">
    <location>
        <begin position="91"/>
        <end position="242"/>
    </location>
</feature>
<dbReference type="RefSeq" id="WP_076931827.1">
    <property type="nucleotide sequence ID" value="NZ_LT605205.1"/>
</dbReference>
<dbReference type="KEGG" id="psac:PSM36_3348"/>
<dbReference type="STRING" id="1642647.PSM36_3348"/>
<dbReference type="InterPro" id="IPR006016">
    <property type="entry name" value="UspA"/>
</dbReference>
<evidence type="ECO:0000256" key="1">
    <source>
        <dbReference type="ARBA" id="ARBA00008791"/>
    </source>
</evidence>
<dbReference type="InterPro" id="IPR006015">
    <property type="entry name" value="Universal_stress_UspA"/>
</dbReference>
<accession>A0A1R3T155</accession>
<comment type="similarity">
    <text evidence="1">Belongs to the universal stress protein A family.</text>
</comment>
<dbReference type="InterPro" id="IPR018551">
    <property type="entry name" value="DUF2007"/>
</dbReference>
<keyword evidence="5" id="KW-1185">Reference proteome</keyword>
<dbReference type="PANTHER" id="PTHR46268:SF6">
    <property type="entry name" value="UNIVERSAL STRESS PROTEIN UP12"/>
    <property type="match status" value="1"/>
</dbReference>
<dbReference type="SUPFAM" id="SSF52402">
    <property type="entry name" value="Adenine nucleotide alpha hydrolases-like"/>
    <property type="match status" value="2"/>
</dbReference>
<dbReference type="PANTHER" id="PTHR46268">
    <property type="entry name" value="STRESS RESPONSE PROTEIN NHAX"/>
    <property type="match status" value="1"/>
</dbReference>
<dbReference type="Proteomes" id="UP000187464">
    <property type="component" value="Chromosome I"/>
</dbReference>
<organism evidence="4 5">
    <name type="scientific">Proteiniphilum saccharofermentans</name>
    <dbReference type="NCBI Taxonomy" id="1642647"/>
    <lineage>
        <taxon>Bacteria</taxon>
        <taxon>Pseudomonadati</taxon>
        <taxon>Bacteroidota</taxon>
        <taxon>Bacteroidia</taxon>
        <taxon>Bacteroidales</taxon>
        <taxon>Dysgonomonadaceae</taxon>
        <taxon>Proteiniphilum</taxon>
    </lineage>
</organism>
<protein>
    <submittedName>
        <fullName evidence="4">Usp: Universal stress protein family</fullName>
    </submittedName>
</protein>
<gene>
    <name evidence="4" type="ORF">PSM36_3348</name>
</gene>
<evidence type="ECO:0000259" key="3">
    <source>
        <dbReference type="Pfam" id="PF09413"/>
    </source>
</evidence>
<evidence type="ECO:0000259" key="2">
    <source>
        <dbReference type="Pfam" id="PF00582"/>
    </source>
</evidence>
<dbReference type="CDD" id="cd00293">
    <property type="entry name" value="USP-like"/>
    <property type="match status" value="1"/>
</dbReference>